<protein>
    <submittedName>
        <fullName evidence="2">Uncharacterized protein</fullName>
    </submittedName>
</protein>
<dbReference type="AlphaFoldDB" id="A0A6I6NM32"/>
<keyword evidence="1" id="KW-1133">Transmembrane helix</keyword>
<name>A0A6I6NM32_9ACTN</name>
<evidence type="ECO:0000256" key="1">
    <source>
        <dbReference type="SAM" id="Phobius"/>
    </source>
</evidence>
<dbReference type="KEGG" id="sbro:GQF42_43830"/>
<keyword evidence="3" id="KW-1185">Reference proteome</keyword>
<proteinExistence type="predicted"/>
<organism evidence="2 3">
    <name type="scientific">Streptomyces broussonetiae</name>
    <dbReference type="NCBI Taxonomy" id="2686304"/>
    <lineage>
        <taxon>Bacteria</taxon>
        <taxon>Bacillati</taxon>
        <taxon>Actinomycetota</taxon>
        <taxon>Actinomycetes</taxon>
        <taxon>Kitasatosporales</taxon>
        <taxon>Streptomycetaceae</taxon>
        <taxon>Streptomyces</taxon>
    </lineage>
</organism>
<keyword evidence="1" id="KW-0812">Transmembrane</keyword>
<reference evidence="2 3" key="1">
    <citation type="submission" date="2019-12" db="EMBL/GenBank/DDBJ databases">
        <title>Streptomyces sp. strain T44 isolated from rhizosphere soil of Broussonetia papyrifera.</title>
        <authorList>
            <person name="Mo P."/>
        </authorList>
    </citation>
    <scope>NUCLEOTIDE SEQUENCE [LARGE SCALE GENOMIC DNA]</scope>
    <source>
        <strain evidence="2 3">T44</strain>
    </source>
</reference>
<sequence length="76" mass="8219">MRTLRSTWVLSGLVVLLQLCFALADGRTGSTGTEQFIKGLSLMPLLTAVLIAALGVNTFGMEYRHRDSGTATYRLG</sequence>
<keyword evidence="1" id="KW-0472">Membrane</keyword>
<dbReference type="Proteomes" id="UP000436138">
    <property type="component" value="Chromosome"/>
</dbReference>
<dbReference type="RefSeq" id="WP_158929369.1">
    <property type="nucleotide sequence ID" value="NZ_CP047020.1"/>
</dbReference>
<evidence type="ECO:0000313" key="2">
    <source>
        <dbReference type="EMBL" id="QHA09206.1"/>
    </source>
</evidence>
<gene>
    <name evidence="2" type="ORF">GQF42_43830</name>
</gene>
<evidence type="ECO:0000313" key="3">
    <source>
        <dbReference type="Proteomes" id="UP000436138"/>
    </source>
</evidence>
<feature type="transmembrane region" description="Helical" evidence="1">
    <location>
        <begin position="36"/>
        <end position="56"/>
    </location>
</feature>
<accession>A0A6I6NM32</accession>
<dbReference type="EMBL" id="CP047020">
    <property type="protein sequence ID" value="QHA09206.1"/>
    <property type="molecule type" value="Genomic_DNA"/>
</dbReference>